<dbReference type="InterPro" id="IPR054767">
    <property type="entry name" value="Cas10-Cmr2_palm2"/>
</dbReference>
<organism evidence="4 5">
    <name type="scientific">Oxynema aestuarii AP17</name>
    <dbReference type="NCBI Taxonomy" id="2064643"/>
    <lineage>
        <taxon>Bacteria</taxon>
        <taxon>Bacillati</taxon>
        <taxon>Cyanobacteriota</taxon>
        <taxon>Cyanophyceae</taxon>
        <taxon>Oscillatoriophycideae</taxon>
        <taxon>Oscillatoriales</taxon>
        <taxon>Oscillatoriaceae</taxon>
        <taxon>Oxynema</taxon>
        <taxon>Oxynema aestuarii</taxon>
    </lineage>
</organism>
<proteinExistence type="predicted"/>
<dbReference type="Pfam" id="PF22335">
    <property type="entry name" value="Cas10-Cmr2_palm2"/>
    <property type="match status" value="1"/>
</dbReference>
<dbReference type="InterPro" id="IPR043128">
    <property type="entry name" value="Rev_trsase/Diguanyl_cyclase"/>
</dbReference>
<protein>
    <recommendedName>
        <fullName evidence="3">Cas10/Cmr2 second palm domain-containing protein</fullName>
    </recommendedName>
</protein>
<dbReference type="AlphaFoldDB" id="A0A6H1U175"/>
<dbReference type="RefSeq" id="WP_168570346.1">
    <property type="nucleotide sequence ID" value="NZ_CP051167.1"/>
</dbReference>
<accession>A0A6H1U175</accession>
<dbReference type="Gene3D" id="3.30.70.270">
    <property type="match status" value="1"/>
</dbReference>
<dbReference type="GO" id="GO:0051607">
    <property type="term" value="P:defense response to virus"/>
    <property type="evidence" value="ECO:0007669"/>
    <property type="project" value="UniProtKB-KW"/>
</dbReference>
<dbReference type="EMBL" id="CP051167">
    <property type="protein sequence ID" value="QIZ72196.1"/>
    <property type="molecule type" value="Genomic_DNA"/>
</dbReference>
<keyword evidence="2" id="KW-0051">Antiviral defense</keyword>
<dbReference type="Proteomes" id="UP000500857">
    <property type="component" value="Chromosome"/>
</dbReference>
<gene>
    <name evidence="4" type="ORF">HCG48_17790</name>
</gene>
<evidence type="ECO:0000256" key="1">
    <source>
        <dbReference type="ARBA" id="ARBA00022741"/>
    </source>
</evidence>
<keyword evidence="5" id="KW-1185">Reference proteome</keyword>
<evidence type="ECO:0000313" key="5">
    <source>
        <dbReference type="Proteomes" id="UP000500857"/>
    </source>
</evidence>
<evidence type="ECO:0000259" key="3">
    <source>
        <dbReference type="Pfam" id="PF22335"/>
    </source>
</evidence>
<reference evidence="4 5" key="1">
    <citation type="submission" date="2020-04" db="EMBL/GenBank/DDBJ databases">
        <authorList>
            <person name="Basu S."/>
            <person name="Maruthanayagam V."/>
            <person name="Chakraborty S."/>
            <person name="Pramanik A."/>
            <person name="Mukherjee J."/>
            <person name="Brink B."/>
        </authorList>
    </citation>
    <scope>NUCLEOTIDE SEQUENCE [LARGE SCALE GENOMIC DNA]</scope>
    <source>
        <strain evidence="4 5">AP17</strain>
    </source>
</reference>
<feature type="domain" description="Cas10/Cmr2 second palm" evidence="3">
    <location>
        <begin position="237"/>
        <end position="387"/>
    </location>
</feature>
<keyword evidence="1" id="KW-0547">Nucleotide-binding</keyword>
<name>A0A6H1U175_9CYAN</name>
<evidence type="ECO:0000313" key="4">
    <source>
        <dbReference type="EMBL" id="QIZ72196.1"/>
    </source>
</evidence>
<dbReference type="KEGG" id="oxy:HCG48_17790"/>
<sequence length="549" mass="61776">MRNCVVTVLDTTGIQSYIFGSNRLRENIGGSYLVDRATDEWAKWALRELGQKLNQTIHIYDPDRPADRPYIEDGELAAELVYAGGGNTVLLFQSLDIAKQFTRILSKRILADAPGINLVAAHQPFDWDNESLCKVIQDLIKNQLDRQKRERISSSPLLGLGITAACQSTQLVAVDMSDNHGCPMPYLVSGEIVAKLDAVKAANDKLDDTLFDRKLPKKYKIALDFDDFGRSFGENSYLAIVHADGNNMGDRFQEHGKKAKSNRDYITAMRELSDSVRRAGLTALKEVANAVVNSIDSDDKVKGKFTIKDKKYLPFRPLVYGGDDVTFVCDGRLGLELAAIYLNSFKDQPAADGKPLSACAGICVVKAHYPFARAYELSEQLCKSAKKFVREQKEEWGDEDLSALDWHLAASGLFGSIGEIRQREYQVTEGDLTMRPVLLEHDYQWRNWPNFSSLIQTFNKNEDWKGRRNKVIALREKLREGSQATIQFLKAYSIKNLPQIQEAADEVQDCGWTEGHCGYFDAIEAMEFYISLNEEKSNEHLSSKNQAIK</sequence>
<evidence type="ECO:0000256" key="2">
    <source>
        <dbReference type="ARBA" id="ARBA00023118"/>
    </source>
</evidence>
<dbReference type="GO" id="GO:0000166">
    <property type="term" value="F:nucleotide binding"/>
    <property type="evidence" value="ECO:0007669"/>
    <property type="project" value="UniProtKB-KW"/>
</dbReference>